<dbReference type="EMBL" id="AP028127">
    <property type="protein sequence ID" value="BEH90239.1"/>
    <property type="molecule type" value="Genomic_DNA"/>
</dbReference>
<feature type="binding site" evidence="8">
    <location>
        <position position="12"/>
    </location>
    <ligand>
        <name>substrate</name>
    </ligand>
</feature>
<dbReference type="RefSeq" id="WP_262953824.1">
    <property type="nucleotide sequence ID" value="NZ_AP028127.1"/>
</dbReference>
<evidence type="ECO:0000256" key="1">
    <source>
        <dbReference type="ARBA" id="ARBA00005196"/>
    </source>
</evidence>
<evidence type="ECO:0000256" key="8">
    <source>
        <dbReference type="HAMAP-Rule" id="MF_00197"/>
    </source>
</evidence>
<dbReference type="PROSITE" id="PS01326">
    <property type="entry name" value="DAP_EPIMERASE"/>
    <property type="match status" value="1"/>
</dbReference>
<sequence length="289" mass="31526">MLKFCKYQGTGNDFIIVKQSEIDGVTYSSLAKNVCDRRFGIGADGMIVVAPSTVADIRMIFYNADGSIATMCGNGIRCFAKYVYDHGLVGQTSFSVETLAGVLTVELVSMTNEESNVRVNMGCPCYVHPAVPKVTSDGKFINQTIELEGEPYTISSLFIGTIHTVMFVSEIDEKMATHLGELIENHAMYPQKTNVNFCRVIDPHHIEVLTWEKGVGLTLACGTGSAACAVLSRQLYQCDQSITVSIKGGTLLMEQEEDGVYMTGPARLICTGQYVYGESPQGEQDLDSF</sequence>
<keyword evidence="6 8" id="KW-0413">Isomerase</keyword>
<evidence type="ECO:0000256" key="4">
    <source>
        <dbReference type="ARBA" id="ARBA00022605"/>
    </source>
</evidence>
<dbReference type="NCBIfam" id="TIGR00652">
    <property type="entry name" value="DapF"/>
    <property type="match status" value="1"/>
</dbReference>
<comment type="similarity">
    <text evidence="2 8">Belongs to the diaminopimelate epimerase family.</text>
</comment>
<gene>
    <name evidence="10" type="primary">dapF_1</name>
    <name evidence="8" type="synonym">dapF</name>
    <name evidence="10" type="ORF">T23_03410</name>
</gene>
<keyword evidence="8" id="KW-0963">Cytoplasm</keyword>
<feature type="binding site" evidence="8">
    <location>
        <begin position="73"/>
        <end position="74"/>
    </location>
    <ligand>
        <name>substrate</name>
    </ligand>
</feature>
<feature type="site" description="Could be important to modulate the pK values of the two catalytic cysteine residues" evidence="8">
    <location>
        <position position="163"/>
    </location>
</feature>
<feature type="binding site" evidence="8">
    <location>
        <begin position="222"/>
        <end position="223"/>
    </location>
    <ligand>
        <name>substrate</name>
    </ligand>
</feature>
<dbReference type="Proteomes" id="UP001432099">
    <property type="component" value="Chromosome"/>
</dbReference>
<dbReference type="PANTHER" id="PTHR31689">
    <property type="entry name" value="DIAMINOPIMELATE EPIMERASE, CHLOROPLASTIC"/>
    <property type="match status" value="1"/>
</dbReference>
<dbReference type="InterPro" id="IPR001653">
    <property type="entry name" value="DAP_epimerase_DapF"/>
</dbReference>
<dbReference type="HAMAP" id="MF_00197">
    <property type="entry name" value="DAP_epimerase"/>
    <property type="match status" value="1"/>
</dbReference>
<feature type="site" description="Could be important to modulate the pK values of the two catalytic cysteine residues" evidence="8">
    <location>
        <position position="212"/>
    </location>
</feature>
<keyword evidence="4 8" id="KW-0028">Amino-acid biosynthesis</keyword>
<evidence type="ECO:0000256" key="3">
    <source>
        <dbReference type="ARBA" id="ARBA00013080"/>
    </source>
</evidence>
<reference evidence="10" key="1">
    <citation type="journal article" date="2024" name="Int. J. Syst. Evol. Microbiol.">
        <title>Turicibacter faecis sp. nov., isolated from faeces of heart failure mouse model.</title>
        <authorList>
            <person name="Imamura Y."/>
            <person name="Motooka D."/>
            <person name="Nakajima Y."/>
            <person name="Ito S."/>
            <person name="Kitakaze M."/>
            <person name="Iida T."/>
            <person name="Nakamura S."/>
        </authorList>
    </citation>
    <scope>NUCLEOTIDE SEQUENCE</scope>
    <source>
        <strain evidence="10">TC023</strain>
    </source>
</reference>
<dbReference type="SUPFAM" id="SSF54506">
    <property type="entry name" value="Diaminopimelate epimerase-like"/>
    <property type="match status" value="2"/>
</dbReference>
<proteinExistence type="inferred from homology"/>
<dbReference type="Gene3D" id="3.10.310.10">
    <property type="entry name" value="Diaminopimelate Epimerase, Chain A, domain 1"/>
    <property type="match status" value="2"/>
</dbReference>
<feature type="active site" evidence="9">
    <location>
        <position position="72"/>
    </location>
</feature>
<comment type="pathway">
    <text evidence="1 8">Amino-acid biosynthesis; L-lysine biosynthesis via DAP pathway; DL-2,6-diaminopimelate from LL-2,6-diaminopimelate: step 1/1.</text>
</comment>
<evidence type="ECO:0000256" key="7">
    <source>
        <dbReference type="ARBA" id="ARBA00051712"/>
    </source>
</evidence>
<keyword evidence="11" id="KW-1185">Reference proteome</keyword>
<feature type="active site" description="Proton donor" evidence="8">
    <location>
        <position position="72"/>
    </location>
</feature>
<keyword evidence="5 8" id="KW-0457">Lysine biosynthesis</keyword>
<evidence type="ECO:0000313" key="10">
    <source>
        <dbReference type="EMBL" id="BEH90239.1"/>
    </source>
</evidence>
<name>A0ABN6Z8T6_9FIRM</name>
<evidence type="ECO:0000256" key="5">
    <source>
        <dbReference type="ARBA" id="ARBA00023154"/>
    </source>
</evidence>
<dbReference type="InterPro" id="IPR018510">
    <property type="entry name" value="DAP_epimerase_AS"/>
</dbReference>
<feature type="binding site" evidence="8">
    <location>
        <position position="194"/>
    </location>
    <ligand>
        <name>substrate</name>
    </ligand>
</feature>
<accession>A0ABN6Z8T6</accession>
<dbReference type="Pfam" id="PF01678">
    <property type="entry name" value="DAP_epimerase"/>
    <property type="match status" value="2"/>
</dbReference>
<dbReference type="EC" id="5.1.1.7" evidence="3 8"/>
<organism evidence="10 11">
    <name type="scientific">Turicibacter faecis</name>
    <dbReference type="NCBI Taxonomy" id="2963365"/>
    <lineage>
        <taxon>Bacteria</taxon>
        <taxon>Bacillati</taxon>
        <taxon>Bacillota</taxon>
        <taxon>Erysipelotrichia</taxon>
        <taxon>Erysipelotrichales</taxon>
        <taxon>Turicibacteraceae</taxon>
        <taxon>Turicibacter</taxon>
    </lineage>
</organism>
<comment type="catalytic activity">
    <reaction evidence="7 8">
        <text>(2S,6S)-2,6-diaminopimelate = meso-2,6-diaminopimelate</text>
        <dbReference type="Rhea" id="RHEA:15393"/>
        <dbReference type="ChEBI" id="CHEBI:57609"/>
        <dbReference type="ChEBI" id="CHEBI:57791"/>
        <dbReference type="EC" id="5.1.1.7"/>
    </reaction>
</comment>
<comment type="subcellular location">
    <subcellularLocation>
        <location evidence="8">Cytoplasm</location>
    </subcellularLocation>
</comment>
<protein>
    <recommendedName>
        <fullName evidence="3 8">Diaminopimelate epimerase</fullName>
        <shortName evidence="8">DAP epimerase</shortName>
        <ecNumber evidence="3 8">5.1.1.7</ecNumber>
    </recommendedName>
    <alternativeName>
        <fullName evidence="8">PLP-independent amino acid racemase</fullName>
    </alternativeName>
</protein>
<feature type="binding site" evidence="8">
    <location>
        <position position="63"/>
    </location>
    <ligand>
        <name>substrate</name>
    </ligand>
</feature>
<comment type="function">
    <text evidence="8">Catalyzes the stereoinversion of LL-2,6-diaminopimelate (L,L-DAP) to meso-diaminopimelate (meso-DAP), a precursor of L-lysine and an essential component of the bacterial peptidoglycan.</text>
</comment>
<comment type="subunit">
    <text evidence="8">Homodimer.</text>
</comment>
<evidence type="ECO:0000313" key="11">
    <source>
        <dbReference type="Proteomes" id="UP001432099"/>
    </source>
</evidence>
<evidence type="ECO:0000256" key="6">
    <source>
        <dbReference type="ARBA" id="ARBA00023235"/>
    </source>
</evidence>
<evidence type="ECO:0000256" key="9">
    <source>
        <dbReference type="PROSITE-ProRule" id="PRU10125"/>
    </source>
</evidence>
<evidence type="ECO:0000256" key="2">
    <source>
        <dbReference type="ARBA" id="ARBA00010219"/>
    </source>
</evidence>
<dbReference type="PANTHER" id="PTHR31689:SF0">
    <property type="entry name" value="DIAMINOPIMELATE EPIMERASE"/>
    <property type="match status" value="1"/>
</dbReference>
<comment type="caution">
    <text evidence="8">Lacks conserved residue(s) required for the propagation of feature annotation.</text>
</comment>
<feature type="active site" description="Proton acceptor" evidence="8">
    <location>
        <position position="221"/>
    </location>
</feature>